<dbReference type="AlphaFoldDB" id="A0A7C8FMB6"/>
<evidence type="ECO:0000256" key="4">
    <source>
        <dbReference type="ARBA" id="ARBA00022989"/>
    </source>
</evidence>
<evidence type="ECO:0000313" key="9">
    <source>
        <dbReference type="Proteomes" id="UP000481339"/>
    </source>
</evidence>
<feature type="transmembrane region" description="Helical" evidence="6">
    <location>
        <begin position="151"/>
        <end position="173"/>
    </location>
</feature>
<dbReference type="PANTHER" id="PTHR43124:SF3">
    <property type="entry name" value="CHLORAMPHENICOL EFFLUX PUMP RV0191"/>
    <property type="match status" value="1"/>
</dbReference>
<dbReference type="CDD" id="cd17324">
    <property type="entry name" value="MFS_NepI_like"/>
    <property type="match status" value="1"/>
</dbReference>
<feature type="transmembrane region" description="Helical" evidence="6">
    <location>
        <begin position="63"/>
        <end position="87"/>
    </location>
</feature>
<accession>A0A7C8FMB6</accession>
<dbReference type="InterPro" id="IPR036259">
    <property type="entry name" value="MFS_trans_sf"/>
</dbReference>
<name>A0A7C8FMB6_9MICO</name>
<keyword evidence="3 6" id="KW-0812">Transmembrane</keyword>
<feature type="transmembrane region" description="Helical" evidence="6">
    <location>
        <begin position="99"/>
        <end position="117"/>
    </location>
</feature>
<keyword evidence="9" id="KW-1185">Reference proteome</keyword>
<dbReference type="GO" id="GO:0022857">
    <property type="term" value="F:transmembrane transporter activity"/>
    <property type="evidence" value="ECO:0007669"/>
    <property type="project" value="InterPro"/>
</dbReference>
<feature type="transmembrane region" description="Helical" evidence="6">
    <location>
        <begin position="328"/>
        <end position="351"/>
    </location>
</feature>
<protein>
    <submittedName>
        <fullName evidence="8">MFS transporter</fullName>
    </submittedName>
</protein>
<dbReference type="InterPro" id="IPR011701">
    <property type="entry name" value="MFS"/>
</dbReference>
<reference evidence="8 9" key="1">
    <citation type="submission" date="2019-09" db="EMBL/GenBank/DDBJ databases">
        <title>Phylogeny of genus Pseudoclavibacter and closely related genus.</title>
        <authorList>
            <person name="Li Y."/>
        </authorList>
    </citation>
    <scope>NUCLEOTIDE SEQUENCE [LARGE SCALE GENOMIC DNA]</scope>
    <source>
        <strain evidence="8 9">JCM 16921</strain>
    </source>
</reference>
<keyword evidence="5 6" id="KW-0472">Membrane</keyword>
<sequence>MTEFVTMGILPQLAQGLLPDLAATDPEAANAQAGHLISAYAAGVVVGAPLVTAFTARWAKRRLLLTVLVWLAVANLGVALAPVFGGVMMMRFLAGLPHGVYFGVASIVAARLIGVGAQSRGGAFVLGGLTVANVIGVPFGTWIGQLTSWRSAYLVVAAIFALTLVAVALFVPGEAGDPDASIATEFRAFRRPQVWLTIAMGAIGFGGWFAFYSYISPIATDVVGAPEALVPLVLVVTGIGMTIGNALGGRFGDRSLFGTILASFALMLVLMIIGPLVLGVRWAGATVMLFAFVLLMGVGSSMLGPAAQARLMQVAPGSETIAAASHHAAFNLANSLGAFLGGLVVASGAGYLATLHLGVWLTLAGMAIMAVSFGLDLRPRRMPLPR</sequence>
<keyword evidence="4 6" id="KW-1133">Transmembrane helix</keyword>
<comment type="caution">
    <text evidence="8">The sequence shown here is derived from an EMBL/GenBank/DDBJ whole genome shotgun (WGS) entry which is preliminary data.</text>
</comment>
<dbReference type="Pfam" id="PF07690">
    <property type="entry name" value="MFS_1"/>
    <property type="match status" value="1"/>
</dbReference>
<gene>
    <name evidence="8" type="ORF">F8O02_02145</name>
</gene>
<feature type="transmembrane region" description="Helical" evidence="6">
    <location>
        <begin position="255"/>
        <end position="276"/>
    </location>
</feature>
<dbReference type="PANTHER" id="PTHR43124">
    <property type="entry name" value="PURINE EFFLUX PUMP PBUE"/>
    <property type="match status" value="1"/>
</dbReference>
<feature type="transmembrane region" description="Helical" evidence="6">
    <location>
        <begin position="124"/>
        <end position="145"/>
    </location>
</feature>
<feature type="transmembrane region" description="Helical" evidence="6">
    <location>
        <begin position="357"/>
        <end position="377"/>
    </location>
</feature>
<dbReference type="Proteomes" id="UP000481339">
    <property type="component" value="Unassembled WGS sequence"/>
</dbReference>
<evidence type="ECO:0000256" key="3">
    <source>
        <dbReference type="ARBA" id="ARBA00022692"/>
    </source>
</evidence>
<dbReference type="InterPro" id="IPR050189">
    <property type="entry name" value="MFS_Efflux_Transporters"/>
</dbReference>
<feature type="domain" description="Major facilitator superfamily (MFS) profile" evidence="7">
    <location>
        <begin position="1"/>
        <end position="382"/>
    </location>
</feature>
<dbReference type="PROSITE" id="PS50850">
    <property type="entry name" value="MFS"/>
    <property type="match status" value="1"/>
</dbReference>
<feature type="transmembrane region" description="Helical" evidence="6">
    <location>
        <begin position="37"/>
        <end position="56"/>
    </location>
</feature>
<feature type="transmembrane region" description="Helical" evidence="6">
    <location>
        <begin position="194"/>
        <end position="216"/>
    </location>
</feature>
<keyword evidence="2" id="KW-1003">Cell membrane</keyword>
<feature type="transmembrane region" description="Helical" evidence="6">
    <location>
        <begin position="228"/>
        <end position="248"/>
    </location>
</feature>
<evidence type="ECO:0000313" key="8">
    <source>
        <dbReference type="EMBL" id="KAB1633853.1"/>
    </source>
</evidence>
<feature type="transmembrane region" description="Helical" evidence="6">
    <location>
        <begin position="282"/>
        <end position="307"/>
    </location>
</feature>
<dbReference type="EMBL" id="WBKA01000001">
    <property type="protein sequence ID" value="KAB1633853.1"/>
    <property type="molecule type" value="Genomic_DNA"/>
</dbReference>
<organism evidence="8 9">
    <name type="scientific">Pseudoclavibacter caeni</name>
    <dbReference type="NCBI Taxonomy" id="908846"/>
    <lineage>
        <taxon>Bacteria</taxon>
        <taxon>Bacillati</taxon>
        <taxon>Actinomycetota</taxon>
        <taxon>Actinomycetes</taxon>
        <taxon>Micrococcales</taxon>
        <taxon>Microbacteriaceae</taxon>
        <taxon>Pseudoclavibacter</taxon>
    </lineage>
</organism>
<evidence type="ECO:0000256" key="2">
    <source>
        <dbReference type="ARBA" id="ARBA00022475"/>
    </source>
</evidence>
<evidence type="ECO:0000256" key="6">
    <source>
        <dbReference type="SAM" id="Phobius"/>
    </source>
</evidence>
<proteinExistence type="predicted"/>
<dbReference type="SUPFAM" id="SSF103473">
    <property type="entry name" value="MFS general substrate transporter"/>
    <property type="match status" value="1"/>
</dbReference>
<dbReference type="Gene3D" id="1.20.1250.20">
    <property type="entry name" value="MFS general substrate transporter like domains"/>
    <property type="match status" value="1"/>
</dbReference>
<dbReference type="OrthoDB" id="9814237at2"/>
<dbReference type="GO" id="GO:0005886">
    <property type="term" value="C:plasma membrane"/>
    <property type="evidence" value="ECO:0007669"/>
    <property type="project" value="UniProtKB-SubCell"/>
</dbReference>
<evidence type="ECO:0000256" key="5">
    <source>
        <dbReference type="ARBA" id="ARBA00023136"/>
    </source>
</evidence>
<evidence type="ECO:0000256" key="1">
    <source>
        <dbReference type="ARBA" id="ARBA00004651"/>
    </source>
</evidence>
<dbReference type="InterPro" id="IPR020846">
    <property type="entry name" value="MFS_dom"/>
</dbReference>
<comment type="subcellular location">
    <subcellularLocation>
        <location evidence="1">Cell membrane</location>
        <topology evidence="1">Multi-pass membrane protein</topology>
    </subcellularLocation>
</comment>
<evidence type="ECO:0000259" key="7">
    <source>
        <dbReference type="PROSITE" id="PS50850"/>
    </source>
</evidence>